<gene>
    <name evidence="11" type="ordered locus">Slin_1278</name>
</gene>
<dbReference type="PANTHER" id="PTHR11733">
    <property type="entry name" value="ZINC METALLOPROTEASE FAMILY M13 NEPRILYSIN-RELATED"/>
    <property type="match status" value="1"/>
</dbReference>
<evidence type="ECO:0000256" key="6">
    <source>
        <dbReference type="ARBA" id="ARBA00022833"/>
    </source>
</evidence>
<keyword evidence="7" id="KW-0482">Metalloprotease</keyword>
<evidence type="ECO:0000313" key="11">
    <source>
        <dbReference type="EMBL" id="ADB37328.1"/>
    </source>
</evidence>
<comment type="similarity">
    <text evidence="2">Belongs to the peptidase M13 family.</text>
</comment>
<comment type="cofactor">
    <cofactor evidence="1">
        <name>Zn(2+)</name>
        <dbReference type="ChEBI" id="CHEBI:29105"/>
    </cofactor>
</comment>
<dbReference type="PRINTS" id="PR00786">
    <property type="entry name" value="NEPRILYSIN"/>
</dbReference>
<dbReference type="PANTHER" id="PTHR11733:SF167">
    <property type="entry name" value="FI17812P1-RELATED"/>
    <property type="match status" value="1"/>
</dbReference>
<dbReference type="eggNOG" id="COG3590">
    <property type="taxonomic scope" value="Bacteria"/>
</dbReference>
<dbReference type="EMBL" id="CP001769">
    <property type="protein sequence ID" value="ADB37328.1"/>
    <property type="molecule type" value="Genomic_DNA"/>
</dbReference>
<keyword evidence="6" id="KW-0862">Zinc</keyword>
<dbReference type="RefSeq" id="WP_012925879.1">
    <property type="nucleotide sequence ID" value="NC_013730.1"/>
</dbReference>
<dbReference type="SUPFAM" id="SSF55486">
    <property type="entry name" value="Metalloproteases ('zincins'), catalytic domain"/>
    <property type="match status" value="1"/>
</dbReference>
<keyword evidence="12" id="KW-1185">Reference proteome</keyword>
<organism evidence="11 12">
    <name type="scientific">Spirosoma linguale (strain ATCC 33905 / DSM 74 / LMG 10896 / Claus 1)</name>
    <dbReference type="NCBI Taxonomy" id="504472"/>
    <lineage>
        <taxon>Bacteria</taxon>
        <taxon>Pseudomonadati</taxon>
        <taxon>Bacteroidota</taxon>
        <taxon>Cytophagia</taxon>
        <taxon>Cytophagales</taxon>
        <taxon>Cytophagaceae</taxon>
        <taxon>Spirosoma</taxon>
    </lineage>
</organism>
<dbReference type="AlphaFoldDB" id="D2QLX2"/>
<dbReference type="Gene3D" id="1.10.1380.10">
    <property type="entry name" value="Neutral endopeptidase , domain2"/>
    <property type="match status" value="1"/>
</dbReference>
<dbReference type="PROSITE" id="PS51257">
    <property type="entry name" value="PROKAR_LIPOPROTEIN"/>
    <property type="match status" value="1"/>
</dbReference>
<dbReference type="STRING" id="504472.Slin_1278"/>
<evidence type="ECO:0000256" key="3">
    <source>
        <dbReference type="ARBA" id="ARBA00022670"/>
    </source>
</evidence>
<dbReference type="InterPro" id="IPR000718">
    <property type="entry name" value="Peptidase_M13"/>
</dbReference>
<dbReference type="InterPro" id="IPR024079">
    <property type="entry name" value="MetalloPept_cat_dom_sf"/>
</dbReference>
<dbReference type="Pfam" id="PF05649">
    <property type="entry name" value="Peptidase_M13_N"/>
    <property type="match status" value="1"/>
</dbReference>
<dbReference type="HOGENOM" id="CLU_006187_7_2_10"/>
<reference evidence="11 12" key="1">
    <citation type="journal article" date="2010" name="Stand. Genomic Sci.">
        <title>Complete genome sequence of Spirosoma linguale type strain (1).</title>
        <authorList>
            <person name="Lail K."/>
            <person name="Sikorski J."/>
            <person name="Saunders E."/>
            <person name="Lapidus A."/>
            <person name="Glavina Del Rio T."/>
            <person name="Copeland A."/>
            <person name="Tice H."/>
            <person name="Cheng J.-F."/>
            <person name="Lucas S."/>
            <person name="Nolan M."/>
            <person name="Bruce D."/>
            <person name="Goodwin L."/>
            <person name="Pitluck S."/>
            <person name="Ivanova N."/>
            <person name="Mavromatis K."/>
            <person name="Ovchinnikova G."/>
            <person name="Pati A."/>
            <person name="Chen A."/>
            <person name="Palaniappan K."/>
            <person name="Land M."/>
            <person name="Hauser L."/>
            <person name="Chang Y.-J."/>
            <person name="Jeffries C.D."/>
            <person name="Chain P."/>
            <person name="Brettin T."/>
            <person name="Detter J.C."/>
            <person name="Schuetze A."/>
            <person name="Rohde M."/>
            <person name="Tindall B.J."/>
            <person name="Goeker M."/>
            <person name="Bristow J."/>
            <person name="Eisen J.A."/>
            <person name="Markowitz V."/>
            <person name="Hugenholtz P."/>
            <person name="Kyrpides N.C."/>
            <person name="Klenk H.-P."/>
            <person name="Chen F."/>
        </authorList>
    </citation>
    <scope>NUCLEOTIDE SEQUENCE [LARGE SCALE GENOMIC DNA]</scope>
    <source>
        <strain evidence="12">ATCC 33905 / DSM 74 / LMG 10896 / Claus 1</strain>
    </source>
</reference>
<dbReference type="GO" id="GO:0046872">
    <property type="term" value="F:metal ion binding"/>
    <property type="evidence" value="ECO:0007669"/>
    <property type="project" value="UniProtKB-KW"/>
</dbReference>
<dbReference type="InterPro" id="IPR042089">
    <property type="entry name" value="Peptidase_M13_dom_2"/>
</dbReference>
<feature type="signal peptide" evidence="8">
    <location>
        <begin position="1"/>
        <end position="23"/>
    </location>
</feature>
<dbReference type="Gene3D" id="3.40.390.10">
    <property type="entry name" value="Collagenase (Catalytic Domain)"/>
    <property type="match status" value="1"/>
</dbReference>
<proteinExistence type="inferred from homology"/>
<evidence type="ECO:0000256" key="4">
    <source>
        <dbReference type="ARBA" id="ARBA00022723"/>
    </source>
</evidence>
<dbReference type="CDD" id="cd08662">
    <property type="entry name" value="M13"/>
    <property type="match status" value="1"/>
</dbReference>
<keyword evidence="3" id="KW-0645">Protease</keyword>
<dbReference type="EC" id="3.4.24.11" evidence="11"/>
<feature type="domain" description="Peptidase M13 N-terminal" evidence="10">
    <location>
        <begin position="47"/>
        <end position="424"/>
    </location>
</feature>
<dbReference type="Proteomes" id="UP000002028">
    <property type="component" value="Chromosome"/>
</dbReference>
<evidence type="ECO:0000256" key="5">
    <source>
        <dbReference type="ARBA" id="ARBA00022801"/>
    </source>
</evidence>
<evidence type="ECO:0000256" key="8">
    <source>
        <dbReference type="SAM" id="SignalP"/>
    </source>
</evidence>
<evidence type="ECO:0000313" key="12">
    <source>
        <dbReference type="Proteomes" id="UP000002028"/>
    </source>
</evidence>
<evidence type="ECO:0000259" key="10">
    <source>
        <dbReference type="Pfam" id="PF05649"/>
    </source>
</evidence>
<keyword evidence="5 11" id="KW-0378">Hydrolase</keyword>
<dbReference type="KEGG" id="sli:Slin_1278"/>
<evidence type="ECO:0000256" key="2">
    <source>
        <dbReference type="ARBA" id="ARBA00007357"/>
    </source>
</evidence>
<dbReference type="Pfam" id="PF01431">
    <property type="entry name" value="Peptidase_M13"/>
    <property type="match status" value="1"/>
</dbReference>
<evidence type="ECO:0000256" key="7">
    <source>
        <dbReference type="ARBA" id="ARBA00023049"/>
    </source>
</evidence>
<protein>
    <submittedName>
        <fullName evidence="11">Neprilysin</fullName>
        <ecNumber evidence="11">3.4.24.11</ecNumber>
    </submittedName>
</protein>
<dbReference type="GO" id="GO:0016485">
    <property type="term" value="P:protein processing"/>
    <property type="evidence" value="ECO:0007669"/>
    <property type="project" value="TreeGrafter"/>
</dbReference>
<evidence type="ECO:0000259" key="9">
    <source>
        <dbReference type="Pfam" id="PF01431"/>
    </source>
</evidence>
<evidence type="ECO:0000256" key="1">
    <source>
        <dbReference type="ARBA" id="ARBA00001947"/>
    </source>
</evidence>
<name>D2QLX2_SPILD</name>
<feature type="chain" id="PRO_5003035715" evidence="8">
    <location>
        <begin position="24"/>
        <end position="680"/>
    </location>
</feature>
<dbReference type="GO" id="GO:0004222">
    <property type="term" value="F:metalloendopeptidase activity"/>
    <property type="evidence" value="ECO:0007669"/>
    <property type="project" value="UniProtKB-EC"/>
</dbReference>
<dbReference type="GO" id="GO:0005886">
    <property type="term" value="C:plasma membrane"/>
    <property type="evidence" value="ECO:0007669"/>
    <property type="project" value="TreeGrafter"/>
</dbReference>
<sequence length="680" mass="76095">MTNYKNLVYVSLTVLLAGACQRAATPTTTIPTTKRVVITGIDASKKPGDDFFKYANGIWNDTARIPESQAGVGAYSFMNYPQRIRLQGILDSVSAGKFPAGSLEQKVGDFYASGMDVAAIDKRGYEPIKPLLARIDALTDVPALLKLVAEEQKVGDRSIIGFYVGPDNKRSSINIAQFSQTGIGLPERDYYFKTDSSTGSVQRAYRDYLTRLFELTGTDAATARKNAALAYDIEKQLATAHRTNIERRDVKANYNKLAIADLAQKHAVLNWPTLLANLGVQADSVNVAQPGYYDKLNTLLTSVPLDDWKVYLKAHALTNHANYLSQPFVDASFAYSKILTGQAVKKTRAEEMTQAVDGSLGEALAQLYVKKYFPEEAKKRMAVLVNNLKKAFEARINKLDWMSDSTKSRAKEKLYAFTEKIGYPDKWRDYSKVDVKRDAYFENRLSANKNDYFQSLAKVGKPVDRTEWHTTPPTVTAYNNPPLNEIVFPAGILQPPYFDVNADDALNYGGIGMVIGHEITHSFDDQGAQFDKVGNVTNWWTKDDYAKFKARTNQVIDQYNKFTVLDSVHVKGALTVGENTADIAGVAIAYDAFKLTEQGKSTAKLDGFTPDQRFFISIARIWRVKTRDAYMGMYVNTNPHSPAKWRVNGPLMNFTPFYNAFNVQPGDKMYKPEKDRIVVW</sequence>
<keyword evidence="8" id="KW-0732">Signal</keyword>
<keyword evidence="4" id="KW-0479">Metal-binding</keyword>
<feature type="domain" description="Peptidase M13 C-terminal" evidence="9">
    <location>
        <begin position="477"/>
        <end position="676"/>
    </location>
</feature>
<dbReference type="InterPro" id="IPR018497">
    <property type="entry name" value="Peptidase_M13_C"/>
</dbReference>
<dbReference type="InterPro" id="IPR008753">
    <property type="entry name" value="Peptidase_M13_N"/>
</dbReference>
<dbReference type="PROSITE" id="PS51885">
    <property type="entry name" value="NEPRILYSIN"/>
    <property type="match status" value="1"/>
</dbReference>
<accession>D2QLX2</accession>